<dbReference type="Proteomes" id="UP000765509">
    <property type="component" value="Unassembled WGS sequence"/>
</dbReference>
<accession>A0A9Q3DK13</accession>
<gene>
    <name evidence="1" type="ORF">O181_042773</name>
</gene>
<organism evidence="1 2">
    <name type="scientific">Austropuccinia psidii MF-1</name>
    <dbReference type="NCBI Taxonomy" id="1389203"/>
    <lineage>
        <taxon>Eukaryota</taxon>
        <taxon>Fungi</taxon>
        <taxon>Dikarya</taxon>
        <taxon>Basidiomycota</taxon>
        <taxon>Pucciniomycotina</taxon>
        <taxon>Pucciniomycetes</taxon>
        <taxon>Pucciniales</taxon>
        <taxon>Sphaerophragmiaceae</taxon>
        <taxon>Austropuccinia</taxon>
    </lineage>
</organism>
<dbReference type="AlphaFoldDB" id="A0A9Q3DK13"/>
<dbReference type="EMBL" id="AVOT02017161">
    <property type="protein sequence ID" value="MBW0503058.1"/>
    <property type="molecule type" value="Genomic_DNA"/>
</dbReference>
<proteinExistence type="predicted"/>
<evidence type="ECO:0000313" key="2">
    <source>
        <dbReference type="Proteomes" id="UP000765509"/>
    </source>
</evidence>
<name>A0A9Q3DK13_9BASI</name>
<comment type="caution">
    <text evidence="1">The sequence shown here is derived from an EMBL/GenBank/DDBJ whole genome shotgun (WGS) entry which is preliminary data.</text>
</comment>
<sequence>MSTLYPWGFLHLLDEGAKRRAVDLSDHFLQIHVTIQENHCAMVRSTENPPDQWFTATLSRSHFSLAVHQTCTWSTHFPNSKANSSVHITLAHSLIVQCL</sequence>
<evidence type="ECO:0000313" key="1">
    <source>
        <dbReference type="EMBL" id="MBW0503058.1"/>
    </source>
</evidence>
<protein>
    <submittedName>
        <fullName evidence="1">Uncharacterized protein</fullName>
    </submittedName>
</protein>
<keyword evidence="2" id="KW-1185">Reference proteome</keyword>
<reference evidence="1" key="1">
    <citation type="submission" date="2021-03" db="EMBL/GenBank/DDBJ databases">
        <title>Draft genome sequence of rust myrtle Austropuccinia psidii MF-1, a brazilian biotype.</title>
        <authorList>
            <person name="Quecine M.C."/>
            <person name="Pachon D.M.R."/>
            <person name="Bonatelli M.L."/>
            <person name="Correr F.H."/>
            <person name="Franceschini L.M."/>
            <person name="Leite T.F."/>
            <person name="Margarido G.R.A."/>
            <person name="Almeida C.A."/>
            <person name="Ferrarezi J.A."/>
            <person name="Labate C.A."/>
        </authorList>
    </citation>
    <scope>NUCLEOTIDE SEQUENCE</scope>
    <source>
        <strain evidence="1">MF-1</strain>
    </source>
</reference>